<evidence type="ECO:0000313" key="3">
    <source>
        <dbReference type="Proteomes" id="UP000326532"/>
    </source>
</evidence>
<dbReference type="VEuPathDB" id="FungiDB:BDV34DRAFT_193397"/>
<reference evidence="2 3" key="1">
    <citation type="submission" date="2019-04" db="EMBL/GenBank/DDBJ databases">
        <title>Fungal friends and foes A comparative genomics study of 23 Aspergillus species from section Flavi.</title>
        <authorList>
            <consortium name="DOE Joint Genome Institute"/>
            <person name="Kjaerbolling I."/>
            <person name="Vesth T.C."/>
            <person name="Frisvad J.C."/>
            <person name="Nybo J.L."/>
            <person name="Theobald S."/>
            <person name="Kildgaard S."/>
            <person name="Petersen T.I."/>
            <person name="Kuo A."/>
            <person name="Sato A."/>
            <person name="Lyhne E.K."/>
            <person name="Kogle M.E."/>
            <person name="Wiebenga A."/>
            <person name="Kun R.S."/>
            <person name="Lubbers R.J."/>
            <person name="Makela M.R."/>
            <person name="Barry K."/>
            <person name="Chovatia M."/>
            <person name="Clum A."/>
            <person name="Daum C."/>
            <person name="Haridas S."/>
            <person name="He G."/>
            <person name="LaButti K."/>
            <person name="Lipzen A."/>
            <person name="Mondo S."/>
            <person name="Pangilinan J."/>
            <person name="Riley R."/>
            <person name="Salamov A."/>
            <person name="Simmons B.A."/>
            <person name="Magnuson J.K."/>
            <person name="Henrissat B."/>
            <person name="Mortensen U.H."/>
            <person name="Larsen T.O."/>
            <person name="De vries R.P."/>
            <person name="Grigoriev I.V."/>
            <person name="Machida M."/>
            <person name="Baker S.E."/>
            <person name="Andersen M.R."/>
        </authorList>
    </citation>
    <scope>NUCLEOTIDE SEQUENCE [LARGE SCALE GENOMIC DNA]</scope>
    <source>
        <strain evidence="2 3">CBS 117618</strain>
    </source>
</reference>
<organism evidence="2 3">
    <name type="scientific">Aspergillus parasiticus</name>
    <dbReference type="NCBI Taxonomy" id="5067"/>
    <lineage>
        <taxon>Eukaryota</taxon>
        <taxon>Fungi</taxon>
        <taxon>Dikarya</taxon>
        <taxon>Ascomycota</taxon>
        <taxon>Pezizomycotina</taxon>
        <taxon>Eurotiomycetes</taxon>
        <taxon>Eurotiomycetidae</taxon>
        <taxon>Eurotiales</taxon>
        <taxon>Aspergillaceae</taxon>
        <taxon>Aspergillus</taxon>
        <taxon>Aspergillus subgen. Circumdati</taxon>
    </lineage>
</organism>
<feature type="region of interest" description="Disordered" evidence="1">
    <location>
        <begin position="23"/>
        <end position="88"/>
    </location>
</feature>
<dbReference type="Proteomes" id="UP000326532">
    <property type="component" value="Unassembled WGS sequence"/>
</dbReference>
<protein>
    <submittedName>
        <fullName evidence="2">Uncharacterized protein</fullName>
    </submittedName>
</protein>
<feature type="compositionally biased region" description="Basic residues" evidence="1">
    <location>
        <begin position="60"/>
        <end position="78"/>
    </location>
</feature>
<proteinExistence type="predicted"/>
<dbReference type="AlphaFoldDB" id="A0A5N6DNS9"/>
<evidence type="ECO:0000313" key="2">
    <source>
        <dbReference type="EMBL" id="KAB8206799.1"/>
    </source>
</evidence>
<feature type="compositionally biased region" description="Basic and acidic residues" evidence="1">
    <location>
        <begin position="34"/>
        <end position="59"/>
    </location>
</feature>
<gene>
    <name evidence="2" type="ORF">BDV34DRAFT_193397</name>
</gene>
<evidence type="ECO:0000256" key="1">
    <source>
        <dbReference type="SAM" id="MobiDB-lite"/>
    </source>
</evidence>
<name>A0A5N6DNS9_ASPPA</name>
<keyword evidence="3" id="KW-1185">Reference proteome</keyword>
<feature type="compositionally biased region" description="Basic and acidic residues" evidence="1">
    <location>
        <begin position="79"/>
        <end position="88"/>
    </location>
</feature>
<dbReference type="EMBL" id="ML734961">
    <property type="protein sequence ID" value="KAB8206799.1"/>
    <property type="molecule type" value="Genomic_DNA"/>
</dbReference>
<sequence>MIPLTCLSIYCITPSHVLSGSRPRVRGTGFTIPRDAKPRWRDKLNDSYRPEYKNAEEKKRKGKAKKYFLLPSHRKSRDKRNESKEHSV</sequence>
<accession>A0A5N6DNS9</accession>